<dbReference type="Gene3D" id="3.40.20.10">
    <property type="entry name" value="Severin"/>
    <property type="match status" value="1"/>
</dbReference>
<dbReference type="InterPro" id="IPR017904">
    <property type="entry name" value="ADF/Cofilin"/>
</dbReference>
<evidence type="ECO:0000256" key="3">
    <source>
        <dbReference type="ARBA" id="ARBA00015630"/>
    </source>
</evidence>
<keyword evidence="4" id="KW-0009">Actin-binding</keyword>
<dbReference type="PROSITE" id="PS51263">
    <property type="entry name" value="ADF_H"/>
    <property type="match status" value="1"/>
</dbReference>
<dbReference type="SMART" id="SM00102">
    <property type="entry name" value="ADF"/>
    <property type="match status" value="1"/>
</dbReference>
<reference evidence="7 8" key="1">
    <citation type="journal article" date="2018" name="BMC Genomics">
        <title>Comparative genome analyses reveal sequence features reflecting distinct modes of host-adaptation between dicot and monocot powdery mildew.</title>
        <authorList>
            <person name="Wu Y."/>
            <person name="Ma X."/>
            <person name="Pan Z."/>
            <person name="Kale S.D."/>
            <person name="Song Y."/>
            <person name="King H."/>
            <person name="Zhang Q."/>
            <person name="Presley C."/>
            <person name="Deng X."/>
            <person name="Wei C.I."/>
            <person name="Xiao S."/>
        </authorList>
    </citation>
    <scope>NUCLEOTIDE SEQUENCE [LARGE SCALE GENOMIC DNA]</scope>
    <source>
        <strain evidence="7">UCSC1</strain>
    </source>
</reference>
<dbReference type="GO" id="GO:0015629">
    <property type="term" value="C:actin cytoskeleton"/>
    <property type="evidence" value="ECO:0007669"/>
    <property type="project" value="InterPro"/>
</dbReference>
<evidence type="ECO:0000256" key="5">
    <source>
        <dbReference type="ARBA" id="ARBA00032427"/>
    </source>
</evidence>
<comment type="caution">
    <text evidence="7">The sequence shown here is derived from an EMBL/GenBank/DDBJ whole genome shotgun (WGS) entry which is preliminary data.</text>
</comment>
<protein>
    <recommendedName>
        <fullName evidence="3">Cofilin</fullName>
    </recommendedName>
    <alternativeName>
        <fullName evidence="5">Actin-depolymerizing factor 1</fullName>
    </alternativeName>
</protein>
<evidence type="ECO:0000259" key="6">
    <source>
        <dbReference type="PROSITE" id="PS51263"/>
    </source>
</evidence>
<dbReference type="InterPro" id="IPR002108">
    <property type="entry name" value="ADF-H"/>
</dbReference>
<dbReference type="GO" id="GO:0016363">
    <property type="term" value="C:nuclear matrix"/>
    <property type="evidence" value="ECO:0007669"/>
    <property type="project" value="UniProtKB-SubCell"/>
</dbReference>
<dbReference type="SUPFAM" id="SSF55753">
    <property type="entry name" value="Actin depolymerizing proteins"/>
    <property type="match status" value="1"/>
</dbReference>
<name>A0A420IJ32_9PEZI</name>
<dbReference type="CDD" id="cd11286">
    <property type="entry name" value="ADF_cofilin_like"/>
    <property type="match status" value="1"/>
</dbReference>
<comment type="similarity">
    <text evidence="2">Belongs to the actin-binding proteins ADF family.</text>
</comment>
<dbReference type="GO" id="GO:0030042">
    <property type="term" value="P:actin filament depolymerization"/>
    <property type="evidence" value="ECO:0007669"/>
    <property type="project" value="InterPro"/>
</dbReference>
<accession>A0A420IJ32</accession>
<evidence type="ECO:0000256" key="1">
    <source>
        <dbReference type="ARBA" id="ARBA00004109"/>
    </source>
</evidence>
<feature type="domain" description="ADF-H" evidence="6">
    <location>
        <begin position="14"/>
        <end position="159"/>
    </location>
</feature>
<organism evidence="7 8">
    <name type="scientific">Golovinomyces cichoracearum</name>
    <dbReference type="NCBI Taxonomy" id="62708"/>
    <lineage>
        <taxon>Eukaryota</taxon>
        <taxon>Fungi</taxon>
        <taxon>Dikarya</taxon>
        <taxon>Ascomycota</taxon>
        <taxon>Pezizomycotina</taxon>
        <taxon>Leotiomycetes</taxon>
        <taxon>Erysiphales</taxon>
        <taxon>Erysiphaceae</taxon>
        <taxon>Golovinomyces</taxon>
    </lineage>
</organism>
<proteinExistence type="inferred from homology"/>
<dbReference type="AlphaFoldDB" id="A0A420IJ32"/>
<dbReference type="EMBL" id="MCBR01008433">
    <property type="protein sequence ID" value="RKF74535.1"/>
    <property type="molecule type" value="Genomic_DNA"/>
</dbReference>
<evidence type="ECO:0000313" key="7">
    <source>
        <dbReference type="EMBL" id="RKF74535.1"/>
    </source>
</evidence>
<dbReference type="InterPro" id="IPR029006">
    <property type="entry name" value="ADF-H/Gelsolin-like_dom_sf"/>
</dbReference>
<evidence type="ECO:0000256" key="4">
    <source>
        <dbReference type="ARBA" id="ARBA00023203"/>
    </source>
</evidence>
<sequence length="163" mass="18309">MLASSRISLGSSWESSVTVADDCITTYQELKLNKKHKFIIYKLSDDFKTIIVDTVDDSEDWEVFREKLINAETKSKTGVVGKGPRYAIYDFKFDLSSGEGSRNKIMFISWSPDTATVHAKMTYSTSKASLKRSLDGLSAELQANDKDDLEYETILKVVSKGQL</sequence>
<dbReference type="OrthoDB" id="10249245at2759"/>
<comment type="subcellular location">
    <subcellularLocation>
        <location evidence="1">Nucleus matrix</location>
    </subcellularLocation>
</comment>
<dbReference type="PANTHER" id="PTHR11913">
    <property type="entry name" value="COFILIN-RELATED"/>
    <property type="match status" value="1"/>
</dbReference>
<evidence type="ECO:0000256" key="2">
    <source>
        <dbReference type="ARBA" id="ARBA00006844"/>
    </source>
</evidence>
<dbReference type="GO" id="GO:0003779">
    <property type="term" value="F:actin binding"/>
    <property type="evidence" value="ECO:0007669"/>
    <property type="project" value="UniProtKB-KW"/>
</dbReference>
<dbReference type="Pfam" id="PF00241">
    <property type="entry name" value="Cofilin_ADF"/>
    <property type="match status" value="1"/>
</dbReference>
<gene>
    <name evidence="7" type="ORF">GcC1_084009</name>
</gene>
<evidence type="ECO:0000313" key="8">
    <source>
        <dbReference type="Proteomes" id="UP000285405"/>
    </source>
</evidence>
<dbReference type="Proteomes" id="UP000285405">
    <property type="component" value="Unassembled WGS sequence"/>
</dbReference>